<keyword evidence="3" id="KW-1185">Reference proteome</keyword>
<protein>
    <submittedName>
        <fullName evidence="2">Glutaredoxin family protein</fullName>
    </submittedName>
</protein>
<feature type="domain" description="GST N-terminal" evidence="1">
    <location>
        <begin position="26"/>
        <end position="108"/>
    </location>
</feature>
<dbReference type="EMBL" id="AFOC01000055">
    <property type="protein sequence ID" value="EGV50967.1"/>
    <property type="molecule type" value="Genomic_DNA"/>
</dbReference>
<dbReference type="Proteomes" id="UP000004491">
    <property type="component" value="Unassembled WGS sequence"/>
</dbReference>
<organism evidence="2 3">
    <name type="scientific">endosymbiont of Riftia pachyptila</name>
    <name type="common">vent Ph05</name>
    <dbReference type="NCBI Taxonomy" id="1048808"/>
    <lineage>
        <taxon>Bacteria</taxon>
        <taxon>Pseudomonadati</taxon>
        <taxon>Pseudomonadota</taxon>
        <taxon>Gammaproteobacteria</taxon>
        <taxon>sulfur-oxidizing symbionts</taxon>
    </lineage>
</organism>
<reference evidence="2" key="1">
    <citation type="journal article" date="2011" name="ISME J.">
        <title>The endosymbionts of the deep-sea tubeworms Riftia pachyptila and Tevnia jerichonana share an identical physiology as revealed by proteogenomic analyses.</title>
        <authorList>
            <person name="Gardebrecht A."/>
            <person name="Markert S."/>
            <person name="Felbeck H."/>
            <person name="Thuermer A."/>
            <person name="Albrecht D."/>
            <person name="Wollherr A."/>
            <person name="Kabisch J."/>
            <person name="Lehmann R."/>
            <person name="Daniel R."/>
            <person name="Liesegang H."/>
            <person name="Hecker M."/>
            <person name="Sievert S.M."/>
            <person name="Schweder T."/>
        </authorList>
    </citation>
    <scope>NUCLEOTIDE SEQUENCE [LARGE SCALE GENOMIC DNA]</scope>
</reference>
<dbReference type="PROSITE" id="PS00195">
    <property type="entry name" value="GLUTAREDOXIN_1"/>
    <property type="match status" value="1"/>
</dbReference>
<evidence type="ECO:0000313" key="3">
    <source>
        <dbReference type="Proteomes" id="UP000004491"/>
    </source>
</evidence>
<dbReference type="InterPro" id="IPR004045">
    <property type="entry name" value="Glutathione_S-Trfase_N"/>
</dbReference>
<dbReference type="SUPFAM" id="SSF52833">
    <property type="entry name" value="Thioredoxin-like"/>
    <property type="match status" value="1"/>
</dbReference>
<comment type="caution">
    <text evidence="2">The sequence shown here is derived from an EMBL/GenBank/DDBJ whole genome shotgun (WGS) entry which is preliminary data.</text>
</comment>
<dbReference type="AlphaFoldDB" id="G2DEJ4"/>
<dbReference type="InterPro" id="IPR036249">
    <property type="entry name" value="Thioredoxin-like_sf"/>
</dbReference>
<sequence length="108" mass="12737">MWGRLFGMKALNRSPDEQTRIDQACRSLALYQTNSCPYCVTVRRTIKKLQLKIELRDIQRNPVWRQELMQGGGMTQVPCLRIEAADGRVQWMYESADIKRYLRQHFSS</sequence>
<dbReference type="PROSITE" id="PS50404">
    <property type="entry name" value="GST_NTER"/>
    <property type="match status" value="1"/>
</dbReference>
<dbReference type="InterPro" id="IPR011767">
    <property type="entry name" value="GLR_AS"/>
</dbReference>
<dbReference type="Gene3D" id="3.40.30.10">
    <property type="entry name" value="Glutaredoxin"/>
    <property type="match status" value="1"/>
</dbReference>
<dbReference type="Pfam" id="PF00462">
    <property type="entry name" value="Glutaredoxin"/>
    <property type="match status" value="1"/>
</dbReference>
<accession>G2DEJ4</accession>
<dbReference type="InterPro" id="IPR002109">
    <property type="entry name" value="Glutaredoxin"/>
</dbReference>
<evidence type="ECO:0000259" key="1">
    <source>
        <dbReference type="PROSITE" id="PS50404"/>
    </source>
</evidence>
<dbReference type="PROSITE" id="PS51354">
    <property type="entry name" value="GLUTAREDOXIN_2"/>
    <property type="match status" value="1"/>
</dbReference>
<name>G2DEJ4_9GAMM</name>
<proteinExistence type="predicted"/>
<evidence type="ECO:0000313" key="2">
    <source>
        <dbReference type="EMBL" id="EGV50967.1"/>
    </source>
</evidence>
<gene>
    <name evidence="2" type="ORF">Rifp1Sym_cb00180</name>
</gene>